<proteinExistence type="predicted"/>
<protein>
    <recommendedName>
        <fullName evidence="6">Ammonium transporter AmtB-like domain-containing protein</fullName>
    </recommendedName>
</protein>
<feature type="transmembrane region" description="Helical" evidence="5">
    <location>
        <begin position="196"/>
        <end position="215"/>
    </location>
</feature>
<evidence type="ECO:0000313" key="8">
    <source>
        <dbReference type="EMBL" id="CAD8986484.1"/>
    </source>
</evidence>
<dbReference type="EMBL" id="HBFX01062102">
    <property type="protein sequence ID" value="CAD8986484.1"/>
    <property type="molecule type" value="Transcribed_RNA"/>
</dbReference>
<gene>
    <name evidence="8" type="ORF">HAND00432_LOCUS37497</name>
    <name evidence="7" type="ORF">HAND1043_LOCUS14771</name>
</gene>
<organism evidence="8">
    <name type="scientific">Hemiselmis andersenii</name>
    <name type="common">Cryptophyte alga</name>
    <dbReference type="NCBI Taxonomy" id="464988"/>
    <lineage>
        <taxon>Eukaryota</taxon>
        <taxon>Cryptophyceae</taxon>
        <taxon>Cryptomonadales</taxon>
        <taxon>Hemiselmidaceae</taxon>
        <taxon>Hemiselmis</taxon>
    </lineage>
</organism>
<feature type="transmembrane region" description="Helical" evidence="5">
    <location>
        <begin position="267"/>
        <end position="286"/>
    </location>
</feature>
<keyword evidence="2 5" id="KW-0812">Transmembrane</keyword>
<keyword evidence="4 5" id="KW-0472">Membrane</keyword>
<accession>A0A6U2FCU4</accession>
<feature type="transmembrane region" description="Helical" evidence="5">
    <location>
        <begin position="7"/>
        <end position="26"/>
    </location>
</feature>
<dbReference type="GO" id="GO:0097272">
    <property type="term" value="P:ammonium homeostasis"/>
    <property type="evidence" value="ECO:0007669"/>
    <property type="project" value="TreeGrafter"/>
</dbReference>
<feature type="transmembrane region" description="Helical" evidence="5">
    <location>
        <begin position="102"/>
        <end position="121"/>
    </location>
</feature>
<evidence type="ECO:0000313" key="7">
    <source>
        <dbReference type="EMBL" id="CAD8748274.1"/>
    </source>
</evidence>
<dbReference type="EMBL" id="HBFK01023914">
    <property type="protein sequence ID" value="CAD8748274.1"/>
    <property type="molecule type" value="Transcribed_RNA"/>
</dbReference>
<dbReference type="PANTHER" id="PTHR11730:SF60">
    <property type="entry name" value="RH50, ISOFORM D"/>
    <property type="match status" value="1"/>
</dbReference>
<name>A0A6U2FCU4_HEMAN</name>
<feature type="transmembrane region" description="Helical" evidence="5">
    <location>
        <begin position="435"/>
        <end position="458"/>
    </location>
</feature>
<evidence type="ECO:0000256" key="2">
    <source>
        <dbReference type="ARBA" id="ARBA00022692"/>
    </source>
</evidence>
<dbReference type="GO" id="GO:0008519">
    <property type="term" value="F:ammonium channel activity"/>
    <property type="evidence" value="ECO:0007669"/>
    <property type="project" value="InterPro"/>
</dbReference>
<evidence type="ECO:0000256" key="5">
    <source>
        <dbReference type="SAM" id="Phobius"/>
    </source>
</evidence>
<dbReference type="InterPro" id="IPR029020">
    <property type="entry name" value="Ammonium/urea_transptr"/>
</dbReference>
<evidence type="ECO:0000256" key="1">
    <source>
        <dbReference type="ARBA" id="ARBA00004141"/>
    </source>
</evidence>
<keyword evidence="3 5" id="KW-1133">Transmembrane helix</keyword>
<dbReference type="AlphaFoldDB" id="A0A6U2FCU4"/>
<sequence length="493" mass="53993">MALRINVFIIVLTITQILMILGYSQLTFHDGYGEQQKLDEARQKLKDREDALREPTPAPLESEYGQPDLPFMFDMNMYTYLGMCLTMTYLRKYAYTSLGMSFLMGCLAQEWCCLLLQWIPLGYCSFLKSNFVQVGCPYGSNPDLTQFENFQRARACTCDSLEDKIALNIADFIQGQFGVVAVLVSYGALLGKVNPLQMLIIVICNVAAYCGNKFLSVDYRGGVDNTGSLYTMHIFGAAFGLGCSVVVSGKRPSENPDNEARYQSNNYAILGSLFMFVCYPSFNSYWAPASLRVYVATNTFAALMCGGMFAFIWSNLIYPEGPTVMHLQDGVLAAGVAASTPACMFIPPIFMMLVGAGGTLISALSFRYLQPKINDQDTQGITSLHLLPGLWGALVMEAVTILGIDTQTVTLNNREMLGEIMPHFGEQWSSAATQALILAFALFVGAIAGALTGLLANLTGKVALAGSYSDHVFWIVPDDFTHIGEEGADTKVM</sequence>
<dbReference type="PANTHER" id="PTHR11730">
    <property type="entry name" value="AMMONIUM TRANSPORTER"/>
    <property type="match status" value="1"/>
</dbReference>
<feature type="transmembrane region" description="Helical" evidence="5">
    <location>
        <begin position="293"/>
        <end position="313"/>
    </location>
</feature>
<comment type="subcellular location">
    <subcellularLocation>
        <location evidence="1">Membrane</location>
        <topology evidence="1">Multi-pass membrane protein</topology>
    </subcellularLocation>
</comment>
<evidence type="ECO:0000259" key="6">
    <source>
        <dbReference type="Pfam" id="PF00909"/>
    </source>
</evidence>
<feature type="transmembrane region" description="Helical" evidence="5">
    <location>
        <begin position="381"/>
        <end position="404"/>
    </location>
</feature>
<evidence type="ECO:0000256" key="3">
    <source>
        <dbReference type="ARBA" id="ARBA00022989"/>
    </source>
</evidence>
<dbReference type="SUPFAM" id="SSF111352">
    <property type="entry name" value="Ammonium transporter"/>
    <property type="match status" value="1"/>
</dbReference>
<feature type="transmembrane region" description="Helical" evidence="5">
    <location>
        <begin position="227"/>
        <end position="247"/>
    </location>
</feature>
<evidence type="ECO:0000256" key="4">
    <source>
        <dbReference type="ARBA" id="ARBA00023136"/>
    </source>
</evidence>
<dbReference type="InterPro" id="IPR024041">
    <property type="entry name" value="NH4_transpt_AmtB-like_dom"/>
</dbReference>
<feature type="transmembrane region" description="Helical" evidence="5">
    <location>
        <begin position="349"/>
        <end position="369"/>
    </location>
</feature>
<dbReference type="Pfam" id="PF00909">
    <property type="entry name" value="Ammonium_transp"/>
    <property type="match status" value="1"/>
</dbReference>
<dbReference type="GO" id="GO:0005886">
    <property type="term" value="C:plasma membrane"/>
    <property type="evidence" value="ECO:0007669"/>
    <property type="project" value="TreeGrafter"/>
</dbReference>
<feature type="transmembrane region" description="Helical" evidence="5">
    <location>
        <begin position="69"/>
        <end position="90"/>
    </location>
</feature>
<reference evidence="8" key="1">
    <citation type="submission" date="2021-01" db="EMBL/GenBank/DDBJ databases">
        <authorList>
            <person name="Corre E."/>
            <person name="Pelletier E."/>
            <person name="Niang G."/>
            <person name="Scheremetjew M."/>
            <person name="Finn R."/>
            <person name="Kale V."/>
            <person name="Holt S."/>
            <person name="Cochrane G."/>
            <person name="Meng A."/>
            <person name="Brown T."/>
            <person name="Cohen L."/>
        </authorList>
    </citation>
    <scope>NUCLEOTIDE SEQUENCE</scope>
    <source>
        <strain evidence="7">CCMP441</strain>
        <strain evidence="8">CCMP644</strain>
    </source>
</reference>
<dbReference type="Gene3D" id="1.10.3430.10">
    <property type="entry name" value="Ammonium transporter AmtB like domains"/>
    <property type="match status" value="1"/>
</dbReference>
<feature type="domain" description="Ammonium transporter AmtB-like" evidence="6">
    <location>
        <begin position="107"/>
        <end position="458"/>
    </location>
</feature>